<reference evidence="4" key="2">
    <citation type="journal article" date="2023" name="Gut Microbes">
        <title>Characterization of Bifidobacterium kashiwanohense that utilizes both milk- and plant-derived oligosaccharides.</title>
        <authorList>
            <person name="Orihara K."/>
            <person name="Yahagi K."/>
            <person name="Saito Y."/>
            <person name="Watanabe Y."/>
            <person name="Sasai T."/>
            <person name="Hara T."/>
            <person name="Tsukuda N."/>
            <person name="Oki K."/>
            <person name="Fujimoto J."/>
            <person name="Matsuki T."/>
        </authorList>
    </citation>
    <scope>NUCLEOTIDE SEQUENCE</scope>
    <source>
        <strain evidence="4">YIT 13062</strain>
    </source>
</reference>
<dbReference type="EMBL" id="JAOPMH010000024">
    <property type="protein sequence ID" value="MDH7891171.1"/>
    <property type="molecule type" value="Genomic_DNA"/>
</dbReference>
<feature type="domain" description="Phage capsid-like C-terminal" evidence="3">
    <location>
        <begin position="139"/>
        <end position="394"/>
    </location>
</feature>
<dbReference type="SUPFAM" id="SSF56563">
    <property type="entry name" value="Major capsid protein gp5"/>
    <property type="match status" value="1"/>
</dbReference>
<keyword evidence="2" id="KW-0175">Coiled coil</keyword>
<comment type="subcellular location">
    <subcellularLocation>
        <location evidence="1">Virion</location>
    </subcellularLocation>
</comment>
<dbReference type="RefSeq" id="WP_281106214.1">
    <property type="nucleotide sequence ID" value="NZ_JAOPMH010000024.1"/>
</dbReference>
<dbReference type="AlphaFoldDB" id="A0AA43T6G0"/>
<protein>
    <submittedName>
        <fullName evidence="4">Phage major capsid protein</fullName>
    </submittedName>
</protein>
<evidence type="ECO:0000313" key="5">
    <source>
        <dbReference type="Proteomes" id="UP001161916"/>
    </source>
</evidence>
<dbReference type="NCBIfam" id="TIGR01554">
    <property type="entry name" value="major_cap_HK97"/>
    <property type="match status" value="1"/>
</dbReference>
<evidence type="ECO:0000313" key="4">
    <source>
        <dbReference type="EMBL" id="MDH7891171.1"/>
    </source>
</evidence>
<organism evidence="4 5">
    <name type="scientific">Bifidobacterium catenulatum subsp. kashiwanohense</name>
    <dbReference type="NCBI Taxonomy" id="630129"/>
    <lineage>
        <taxon>Bacteria</taxon>
        <taxon>Bacillati</taxon>
        <taxon>Actinomycetota</taxon>
        <taxon>Actinomycetes</taxon>
        <taxon>Bifidobacteriales</taxon>
        <taxon>Bifidobacteriaceae</taxon>
        <taxon>Bifidobacterium</taxon>
    </lineage>
</organism>
<feature type="coiled-coil region" evidence="2">
    <location>
        <begin position="26"/>
        <end position="53"/>
    </location>
</feature>
<comment type="caution">
    <text evidence="4">The sequence shown here is derived from an EMBL/GenBank/DDBJ whole genome shotgun (WGS) entry which is preliminary data.</text>
</comment>
<evidence type="ECO:0000256" key="2">
    <source>
        <dbReference type="SAM" id="Coils"/>
    </source>
</evidence>
<accession>A0AA43T6G0</accession>
<dbReference type="Pfam" id="PF05065">
    <property type="entry name" value="Phage_capsid"/>
    <property type="match status" value="1"/>
</dbReference>
<evidence type="ECO:0000256" key="1">
    <source>
        <dbReference type="ARBA" id="ARBA00004328"/>
    </source>
</evidence>
<evidence type="ECO:0000259" key="3">
    <source>
        <dbReference type="Pfam" id="PF05065"/>
    </source>
</evidence>
<dbReference type="InterPro" id="IPR024455">
    <property type="entry name" value="Phage_capsid"/>
</dbReference>
<dbReference type="Proteomes" id="UP001161916">
    <property type="component" value="Unassembled WGS sequence"/>
</dbReference>
<sequence>MNLMDNLAAEKKAAQSILAKGMDNITENEQEELKQHYAEAKKLQERIDLFKEAGEGLDKLAGTSKTEHKGVEAKTLGDFYVKSLQEKGLSVLATKGGLFSTPEFKASSSTHATGGASGAYAPFLTETDQNGVWPYERPLVIADLFASGTMSGTTIKYPVYGELEGSATTVAEGGQKPQIHLPDPTWVSDSLHEVAAWWKITDDMAEDLPYVVSEINQHAQYDLKLQEEIQLLSGDGTDPNLKGILSQEIQSKGQAADSDPDRIFAATTDIATATGFSADAVVINPADYQAIRLSKDANGQYFGGGFFAGQYGNGGIMQNPPLWGLRTVVTAAMTKGTVLVGAFKKGGTIYRKGGLTVESTNSHENDFTNDKITFRVKERLALQVKYPKAFVKVTLGKAAAKAATGVAAKDE</sequence>
<dbReference type="Gene3D" id="3.30.2400.10">
    <property type="entry name" value="Major capsid protein gp5"/>
    <property type="match status" value="1"/>
</dbReference>
<dbReference type="Gene3D" id="3.30.2320.10">
    <property type="entry name" value="hypothetical protein PF0899 domain"/>
    <property type="match status" value="1"/>
</dbReference>
<reference evidence="4" key="1">
    <citation type="submission" date="2022-09" db="EMBL/GenBank/DDBJ databases">
        <authorList>
            <person name="Orihara K."/>
        </authorList>
    </citation>
    <scope>NUCLEOTIDE SEQUENCE</scope>
    <source>
        <strain evidence="4">YIT 13062</strain>
    </source>
</reference>
<dbReference type="InterPro" id="IPR054612">
    <property type="entry name" value="Phage_capsid-like_C"/>
</dbReference>
<proteinExistence type="predicted"/>
<name>A0AA43T6G0_9BIFI</name>
<gene>
    <name evidence="4" type="ORF">OB951_11305</name>
</gene>